<comment type="subcellular location">
    <subcellularLocation>
        <location evidence="1">Cell junction</location>
    </subcellularLocation>
</comment>
<feature type="region of interest" description="Disordered" evidence="7">
    <location>
        <begin position="451"/>
        <end position="472"/>
    </location>
</feature>
<keyword evidence="5" id="KW-0965">Cell junction</keyword>
<feature type="region of interest" description="Disordered" evidence="7">
    <location>
        <begin position="124"/>
        <end position="151"/>
    </location>
</feature>
<evidence type="ECO:0000256" key="7">
    <source>
        <dbReference type="SAM" id="MobiDB-lite"/>
    </source>
</evidence>
<dbReference type="PANTHER" id="PTHR10372:SF3">
    <property type="entry name" value="PLAKOPHILIN-1"/>
    <property type="match status" value="1"/>
</dbReference>
<evidence type="ECO:0000256" key="6">
    <source>
        <dbReference type="PROSITE-ProRule" id="PRU00259"/>
    </source>
</evidence>
<evidence type="ECO:0000256" key="2">
    <source>
        <dbReference type="ARBA" id="ARBA00005462"/>
    </source>
</evidence>
<feature type="repeat" description="ARM" evidence="6">
    <location>
        <begin position="264"/>
        <end position="299"/>
    </location>
</feature>
<dbReference type="Gene3D" id="1.25.10.10">
    <property type="entry name" value="Leucine-rich Repeat Variant"/>
    <property type="match status" value="1"/>
</dbReference>
<dbReference type="PANTHER" id="PTHR10372">
    <property type="entry name" value="PLAKOPHILLIN-RELATED"/>
    <property type="match status" value="1"/>
</dbReference>
<protein>
    <recommendedName>
        <fullName evidence="10">Plakophilin 1</fullName>
    </recommendedName>
</protein>
<reference evidence="8 9" key="1">
    <citation type="submission" date="2020-04" db="EMBL/GenBank/DDBJ databases">
        <title>Chromosome-level genome assembly of a cyprinid fish Onychostoma macrolepis by integration of Nanopore Sequencing, Bionano and Hi-C technology.</title>
        <authorList>
            <person name="Wang D."/>
        </authorList>
    </citation>
    <scope>NUCLEOTIDE SEQUENCE [LARGE SCALE GENOMIC DNA]</scope>
    <source>
        <strain evidence="8">SWU-2019</strain>
        <tissue evidence="8">Muscle</tissue>
    </source>
</reference>
<dbReference type="GO" id="GO:0005912">
    <property type="term" value="C:adherens junction"/>
    <property type="evidence" value="ECO:0007669"/>
    <property type="project" value="TreeGrafter"/>
</dbReference>
<comment type="caution">
    <text evidence="8">The sequence shown here is derived from an EMBL/GenBank/DDBJ whole genome shotgun (WGS) entry which is preliminary data.</text>
</comment>
<dbReference type="AlphaFoldDB" id="A0A7J6BR75"/>
<dbReference type="InterPro" id="IPR016024">
    <property type="entry name" value="ARM-type_fold"/>
</dbReference>
<dbReference type="InterPro" id="IPR011989">
    <property type="entry name" value="ARM-like"/>
</dbReference>
<evidence type="ECO:0000256" key="5">
    <source>
        <dbReference type="ARBA" id="ARBA00022949"/>
    </source>
</evidence>
<dbReference type="GO" id="GO:0005737">
    <property type="term" value="C:cytoplasm"/>
    <property type="evidence" value="ECO:0007669"/>
    <property type="project" value="TreeGrafter"/>
</dbReference>
<keyword evidence="9" id="KW-1185">Reference proteome</keyword>
<dbReference type="InterPro" id="IPR028435">
    <property type="entry name" value="Plakophilin/d_Catenin"/>
</dbReference>
<accession>A0A7J6BR75</accession>
<evidence type="ECO:0000256" key="3">
    <source>
        <dbReference type="ARBA" id="ARBA00022737"/>
    </source>
</evidence>
<dbReference type="EMBL" id="JAAMOB010000023">
    <property type="protein sequence ID" value="KAF4096963.1"/>
    <property type="molecule type" value="Genomic_DNA"/>
</dbReference>
<proteinExistence type="inferred from homology"/>
<dbReference type="InterPro" id="IPR000225">
    <property type="entry name" value="Armadillo"/>
</dbReference>
<dbReference type="Pfam" id="PF00514">
    <property type="entry name" value="Arm"/>
    <property type="match status" value="2"/>
</dbReference>
<keyword evidence="3" id="KW-0677">Repeat</keyword>
<dbReference type="OrthoDB" id="3245100at2759"/>
<evidence type="ECO:0000313" key="8">
    <source>
        <dbReference type="EMBL" id="KAF4096963.1"/>
    </source>
</evidence>
<evidence type="ECO:0000313" key="9">
    <source>
        <dbReference type="Proteomes" id="UP000579812"/>
    </source>
</evidence>
<dbReference type="GO" id="GO:0005634">
    <property type="term" value="C:nucleus"/>
    <property type="evidence" value="ECO:0007669"/>
    <property type="project" value="TreeGrafter"/>
</dbReference>
<dbReference type="SMART" id="SM00185">
    <property type="entry name" value="ARM"/>
    <property type="match status" value="6"/>
</dbReference>
<dbReference type="SUPFAM" id="SSF48371">
    <property type="entry name" value="ARM repeat"/>
    <property type="match status" value="1"/>
</dbReference>
<feature type="region of interest" description="Disordered" evidence="7">
    <location>
        <begin position="42"/>
        <end position="67"/>
    </location>
</feature>
<evidence type="ECO:0000256" key="4">
    <source>
        <dbReference type="ARBA" id="ARBA00022889"/>
    </source>
</evidence>
<organism evidence="8 9">
    <name type="scientific">Onychostoma macrolepis</name>
    <dbReference type="NCBI Taxonomy" id="369639"/>
    <lineage>
        <taxon>Eukaryota</taxon>
        <taxon>Metazoa</taxon>
        <taxon>Chordata</taxon>
        <taxon>Craniata</taxon>
        <taxon>Vertebrata</taxon>
        <taxon>Euteleostomi</taxon>
        <taxon>Actinopterygii</taxon>
        <taxon>Neopterygii</taxon>
        <taxon>Teleostei</taxon>
        <taxon>Ostariophysi</taxon>
        <taxon>Cypriniformes</taxon>
        <taxon>Cyprinidae</taxon>
        <taxon>Acrossocheilinae</taxon>
        <taxon>Onychostoma</taxon>
    </lineage>
</organism>
<dbReference type="GO" id="GO:0098609">
    <property type="term" value="P:cell-cell adhesion"/>
    <property type="evidence" value="ECO:0007669"/>
    <property type="project" value="InterPro"/>
</dbReference>
<gene>
    <name evidence="8" type="ORF">G5714_022932</name>
</gene>
<sequence>MTAEPIRSALGSVSIEDTSLVLPSDKKQRTGQQRVLEQVKSIKRSKSKMVKNDSIPSPTTPASAAEYSEPKFQFSPTHLNDTLFKLSSSNMTSSRMNGRSLSLRNTMRRQTQNSQWESQMNSNAHFQSNGMRPGGSDPALNKAGGTLTQQSKMRSFTVRYNRVTGQSMRLQENNLPASTSQSQVASIKPSLSQSQTITKVTTTKNKSEALGASGTEGSIPNITLQEAVEYLSHSDISHQLCGASFIQHHTFTEDKVKQEVYHLGGIPALIQLLKSDNPQLQQTAAAALRNLVFKDHNNKLEVDNCEGLEAILTLLRITNVIETQKQLTGLLWNLSSADELKPKLISKAMPLLTESVVVPYNFYADSNTNKHIDPEVFYNVTGCLRNLSCAGEQERISMRSCPRLIDSLVTYIRTQMERGDPDDKSVENCVCILHNLSYQLEKEAPNHFQQLSVPDEKPNENNNKKSLFSPKSTKTQKKLNFPAMEKEEPEGVDWLYNQKSLQMYLSLLGFSQEEATLEACCGALQNLTASKSPLSTLMSQSIIQKLQGLSVISHLLKSGNPGLQKTAMSLVGNMSRVSSLRDTMAKQVLPNVSAVLSAVKPSMVESDSSIATACRVMNTLMLADPDTGKKMINTNLVDSLSLLSSNMLFETARKAAGVLLWSMWGQKDIQNVLKKQGMNKDMFINAVTATAYQAATRMNGR</sequence>
<dbReference type="GO" id="GO:0048513">
    <property type="term" value="P:animal organ development"/>
    <property type="evidence" value="ECO:0007669"/>
    <property type="project" value="UniProtKB-ARBA"/>
</dbReference>
<feature type="compositionally biased region" description="Basic and acidic residues" evidence="7">
    <location>
        <begin position="454"/>
        <end position="463"/>
    </location>
</feature>
<evidence type="ECO:0000256" key="1">
    <source>
        <dbReference type="ARBA" id="ARBA00004282"/>
    </source>
</evidence>
<evidence type="ECO:0008006" key="10">
    <source>
        <dbReference type="Google" id="ProtNLM"/>
    </source>
</evidence>
<comment type="similarity">
    <text evidence="2">Belongs to the beta-catenin family.</text>
</comment>
<name>A0A7J6BR75_9TELE</name>
<keyword evidence="4" id="KW-0130">Cell adhesion</keyword>
<dbReference type="PROSITE" id="PS50176">
    <property type="entry name" value="ARM_REPEAT"/>
    <property type="match status" value="1"/>
</dbReference>
<dbReference type="GO" id="GO:0005886">
    <property type="term" value="C:plasma membrane"/>
    <property type="evidence" value="ECO:0007669"/>
    <property type="project" value="TreeGrafter"/>
</dbReference>
<dbReference type="Proteomes" id="UP000579812">
    <property type="component" value="Unassembled WGS sequence"/>
</dbReference>